<dbReference type="AlphaFoldDB" id="A0AAN6JUR7"/>
<evidence type="ECO:0000256" key="1">
    <source>
        <dbReference type="SAM" id="MobiDB-lite"/>
    </source>
</evidence>
<reference evidence="2" key="1">
    <citation type="journal article" date="2023" name="PhytoFront">
        <title>Draft Genome Resources of Seven Strains of Tilletia horrida, Causal Agent of Kernel Smut of Rice.</title>
        <authorList>
            <person name="Khanal S."/>
            <person name="Antony Babu S."/>
            <person name="Zhou X.G."/>
        </authorList>
    </citation>
    <scope>NUCLEOTIDE SEQUENCE</scope>
    <source>
        <strain evidence="2">TX6</strain>
    </source>
</reference>
<organism evidence="2 3">
    <name type="scientific">Tilletia horrida</name>
    <dbReference type="NCBI Taxonomy" id="155126"/>
    <lineage>
        <taxon>Eukaryota</taxon>
        <taxon>Fungi</taxon>
        <taxon>Dikarya</taxon>
        <taxon>Basidiomycota</taxon>
        <taxon>Ustilaginomycotina</taxon>
        <taxon>Exobasidiomycetes</taxon>
        <taxon>Tilletiales</taxon>
        <taxon>Tilletiaceae</taxon>
        <taxon>Tilletia</taxon>
    </lineage>
</organism>
<feature type="compositionally biased region" description="Low complexity" evidence="1">
    <location>
        <begin position="97"/>
        <end position="117"/>
    </location>
</feature>
<dbReference type="Proteomes" id="UP001176517">
    <property type="component" value="Unassembled WGS sequence"/>
</dbReference>
<dbReference type="Pfam" id="PF19989">
    <property type="entry name" value="DUF6425"/>
    <property type="match status" value="1"/>
</dbReference>
<sequence>MSAPIAPASGILARAINPVAAAAASSMTASATSAAGAEIIASGIATSSSTVSMAAGRSSAAILRSTHVGVTASIGGSPAGSATRTFTTTATTLVKEAPQSSSPAAAAIREAAHSPEANSRIRVTDGPPDLSYVPEGTPITSEDPKKMPAASPSSIPASQSQHASTKSGARHPGVAEMAKGATLPGAGEDAVTPEERSTKVWSTNQRPPDYNPEEGRRNPILHGGSNEGGFDSDGKSKT</sequence>
<feature type="region of interest" description="Disordered" evidence="1">
    <location>
        <begin position="97"/>
        <end position="238"/>
    </location>
</feature>
<protein>
    <submittedName>
        <fullName evidence="2">Uncharacterized protein</fullName>
    </submittedName>
</protein>
<comment type="caution">
    <text evidence="2">The sequence shown here is derived from an EMBL/GenBank/DDBJ whole genome shotgun (WGS) entry which is preliminary data.</text>
</comment>
<accession>A0AAN6JUR7</accession>
<gene>
    <name evidence="2" type="ORF">OC846_002601</name>
</gene>
<feature type="compositionally biased region" description="Low complexity" evidence="1">
    <location>
        <begin position="148"/>
        <end position="164"/>
    </location>
</feature>
<evidence type="ECO:0000313" key="2">
    <source>
        <dbReference type="EMBL" id="KAK0553229.1"/>
    </source>
</evidence>
<proteinExistence type="predicted"/>
<keyword evidence="3" id="KW-1185">Reference proteome</keyword>
<dbReference type="InterPro" id="IPR046310">
    <property type="entry name" value="DUF6425"/>
</dbReference>
<name>A0AAN6JUR7_9BASI</name>
<evidence type="ECO:0000313" key="3">
    <source>
        <dbReference type="Proteomes" id="UP001176517"/>
    </source>
</evidence>
<dbReference type="EMBL" id="JAPDMZ010000053">
    <property type="protein sequence ID" value="KAK0553229.1"/>
    <property type="molecule type" value="Genomic_DNA"/>
</dbReference>